<dbReference type="STRING" id="1576369.SAMN05421753_12384"/>
<proteinExistence type="predicted"/>
<dbReference type="Proteomes" id="UP000199518">
    <property type="component" value="Unassembled WGS sequence"/>
</dbReference>
<keyword evidence="2" id="KW-1185">Reference proteome</keyword>
<name>A0A1I3SE22_9PLAN</name>
<dbReference type="RefSeq" id="WP_217647189.1">
    <property type="nucleotide sequence ID" value="NZ_FOQD01000023.1"/>
</dbReference>
<dbReference type="AlphaFoldDB" id="A0A1I3SE22"/>
<reference evidence="2" key="1">
    <citation type="submission" date="2016-10" db="EMBL/GenBank/DDBJ databases">
        <authorList>
            <person name="Varghese N."/>
            <person name="Submissions S."/>
        </authorList>
    </citation>
    <scope>NUCLEOTIDE SEQUENCE [LARGE SCALE GENOMIC DNA]</scope>
    <source>
        <strain evidence="2">DSM 26348</strain>
    </source>
</reference>
<sequence>MRSHAVPAFFGLMGKPCQAARSFVLNGRMALCFAAFISINFIVSGTVCMAKDAHNLTRLGGQMTPDQKDSLEKRVENNPNDVESRTKLLGYYFINGRRDVDVKTAKQRHILWLIENAPESEVLGLPYSHLDNILEPEGYDRAKQAWLKAIQQSSAQTSVLNNASRFFLQADRGLSEELLLKGQALDGKDPQWPEMLGQLYALELMSLPAGDARKVTAEKAFRQYELAYDLSEEMRRDALLPDLATTAFEAGLNNDAKKFATKMLENDAAGWNHGNRIHHGNLILGRIALSEENVAEAKSRLLLAGKTNGSPQLNSFGPNMQLAKELLERKEADVVLEYFELCKKFWKSPHQKLDQWTADVKSNRVPDFGPNLAY</sequence>
<evidence type="ECO:0000313" key="2">
    <source>
        <dbReference type="Proteomes" id="UP000199518"/>
    </source>
</evidence>
<gene>
    <name evidence="1" type="ORF">SAMN05421753_12384</name>
</gene>
<organism evidence="1 2">
    <name type="scientific">Planctomicrobium piriforme</name>
    <dbReference type="NCBI Taxonomy" id="1576369"/>
    <lineage>
        <taxon>Bacteria</taxon>
        <taxon>Pseudomonadati</taxon>
        <taxon>Planctomycetota</taxon>
        <taxon>Planctomycetia</taxon>
        <taxon>Planctomycetales</taxon>
        <taxon>Planctomycetaceae</taxon>
        <taxon>Planctomicrobium</taxon>
    </lineage>
</organism>
<evidence type="ECO:0000313" key="1">
    <source>
        <dbReference type="EMBL" id="SFJ55859.1"/>
    </source>
</evidence>
<evidence type="ECO:0008006" key="3">
    <source>
        <dbReference type="Google" id="ProtNLM"/>
    </source>
</evidence>
<accession>A0A1I3SE22</accession>
<dbReference type="EMBL" id="FOQD01000023">
    <property type="protein sequence ID" value="SFJ55859.1"/>
    <property type="molecule type" value="Genomic_DNA"/>
</dbReference>
<protein>
    <recommendedName>
        <fullName evidence="3">RNA polymerase subunit sigma-24</fullName>
    </recommendedName>
</protein>